<dbReference type="SUPFAM" id="SSF54768">
    <property type="entry name" value="dsRNA-binding domain-like"/>
    <property type="match status" value="1"/>
</dbReference>
<feature type="binding site" evidence="15">
    <location>
        <position position="64"/>
    </location>
    <ligand>
        <name>Mg(2+)</name>
        <dbReference type="ChEBI" id="CHEBI:18420"/>
    </ligand>
</feature>
<evidence type="ECO:0000256" key="16">
    <source>
        <dbReference type="SAM" id="MobiDB-lite"/>
    </source>
</evidence>
<keyword evidence="7 15" id="KW-0507">mRNA processing</keyword>
<dbReference type="SMART" id="SM00358">
    <property type="entry name" value="DSRM"/>
    <property type="match status" value="1"/>
</dbReference>
<dbReference type="STRING" id="1603606.DSOUD_1938"/>
<evidence type="ECO:0000256" key="9">
    <source>
        <dbReference type="ARBA" id="ARBA00022722"/>
    </source>
</evidence>
<protein>
    <recommendedName>
        <fullName evidence="15">Ribonuclease 3</fullName>
        <ecNumber evidence="15">3.1.26.3</ecNumber>
    </recommendedName>
    <alternativeName>
        <fullName evidence="15">Ribonuclease III</fullName>
        <shortName evidence="15">RNase III</shortName>
    </alternativeName>
</protein>
<dbReference type="GO" id="GO:0006364">
    <property type="term" value="P:rRNA processing"/>
    <property type="evidence" value="ECO:0007669"/>
    <property type="project" value="UniProtKB-UniRule"/>
</dbReference>
<feature type="region of interest" description="Disordered" evidence="16">
    <location>
        <begin position="219"/>
        <end position="247"/>
    </location>
</feature>
<evidence type="ECO:0000256" key="8">
    <source>
        <dbReference type="ARBA" id="ARBA00022694"/>
    </source>
</evidence>
<feature type="domain" description="RNase III" evidence="18">
    <location>
        <begin position="22"/>
        <end position="151"/>
    </location>
</feature>
<dbReference type="PROSITE" id="PS50142">
    <property type="entry name" value="RNASE_3_2"/>
    <property type="match status" value="1"/>
</dbReference>
<dbReference type="PROSITE" id="PS00517">
    <property type="entry name" value="RNASE_3_1"/>
    <property type="match status" value="1"/>
</dbReference>
<dbReference type="HAMAP" id="MF_00104">
    <property type="entry name" value="RNase_III"/>
    <property type="match status" value="1"/>
</dbReference>
<evidence type="ECO:0000256" key="6">
    <source>
        <dbReference type="ARBA" id="ARBA00022552"/>
    </source>
</evidence>
<dbReference type="GO" id="GO:0003725">
    <property type="term" value="F:double-stranded RNA binding"/>
    <property type="evidence" value="ECO:0007669"/>
    <property type="project" value="TreeGrafter"/>
</dbReference>
<evidence type="ECO:0000313" key="19">
    <source>
        <dbReference type="EMBL" id="ALC16709.1"/>
    </source>
</evidence>
<dbReference type="KEGG" id="des:DSOUD_1938"/>
<proteinExistence type="inferred from homology"/>
<evidence type="ECO:0000256" key="4">
    <source>
        <dbReference type="ARBA" id="ARBA00011738"/>
    </source>
</evidence>
<dbReference type="Gene3D" id="3.30.160.20">
    <property type="match status" value="1"/>
</dbReference>
<feature type="binding site" evidence="15">
    <location>
        <position position="137"/>
    </location>
    <ligand>
        <name>Mg(2+)</name>
        <dbReference type="ChEBI" id="CHEBI:18420"/>
    </ligand>
</feature>
<dbReference type="Proteomes" id="UP000057158">
    <property type="component" value="Chromosome"/>
</dbReference>
<evidence type="ECO:0000256" key="14">
    <source>
        <dbReference type="ARBA" id="ARBA00022884"/>
    </source>
</evidence>
<name>A0A0M3QFR9_9BACT</name>
<dbReference type="Pfam" id="PF00035">
    <property type="entry name" value="dsrm"/>
    <property type="match status" value="1"/>
</dbReference>
<gene>
    <name evidence="15" type="primary">rnc</name>
    <name evidence="19" type="ORF">DSOUD_1938</name>
</gene>
<keyword evidence="12 15" id="KW-0378">Hydrolase</keyword>
<dbReference type="NCBIfam" id="TIGR02191">
    <property type="entry name" value="RNaseIII"/>
    <property type="match status" value="1"/>
</dbReference>
<comment type="cofactor">
    <cofactor evidence="15">
        <name>Mg(2+)</name>
        <dbReference type="ChEBI" id="CHEBI:18420"/>
    </cofactor>
</comment>
<keyword evidence="8 15" id="KW-0819">tRNA processing</keyword>
<evidence type="ECO:0000256" key="15">
    <source>
        <dbReference type="HAMAP-Rule" id="MF_00104"/>
    </source>
</evidence>
<keyword evidence="20" id="KW-1185">Reference proteome</keyword>
<sequence length="247" mass="27327">MLILGPPVGSFVEKLLERQDLEKQLEKKVGYFFKDRDLLRESLTHRSFANEQVGRVWPHNERLEFLGDAVLDLVISQIIFSDYETFAEGDLTRVRAEVVNEKTLAVLGRQCDLGDCLLLGRGEQRSGGGDKDSLLADALEALLGAIFCDGGFEAVRPVVEALFADEIECAARRKVGVDHKTRLQEVLQARHGLPPTYRVVNVEGPDHLRSYTIEVQSEGEAIGSGQGRTKKGAEQEAARQALARLEG</sequence>
<keyword evidence="15" id="KW-0699">rRNA-binding</keyword>
<dbReference type="GO" id="GO:0042802">
    <property type="term" value="F:identical protein binding"/>
    <property type="evidence" value="ECO:0007669"/>
    <property type="project" value="UniProtKB-ARBA"/>
</dbReference>
<feature type="active site" evidence="15">
    <location>
        <position position="68"/>
    </location>
</feature>
<dbReference type="GO" id="GO:0010468">
    <property type="term" value="P:regulation of gene expression"/>
    <property type="evidence" value="ECO:0007669"/>
    <property type="project" value="TreeGrafter"/>
</dbReference>
<dbReference type="GO" id="GO:0006397">
    <property type="term" value="P:mRNA processing"/>
    <property type="evidence" value="ECO:0007669"/>
    <property type="project" value="UniProtKB-UniRule"/>
</dbReference>
<evidence type="ECO:0000256" key="1">
    <source>
        <dbReference type="ARBA" id="ARBA00000109"/>
    </source>
</evidence>
<dbReference type="InterPro" id="IPR000999">
    <property type="entry name" value="RNase_III_dom"/>
</dbReference>
<feature type="binding site" evidence="15">
    <location>
        <position position="140"/>
    </location>
    <ligand>
        <name>Mg(2+)</name>
        <dbReference type="ChEBI" id="CHEBI:18420"/>
    </ligand>
</feature>
<evidence type="ECO:0000256" key="3">
    <source>
        <dbReference type="ARBA" id="ARBA00010183"/>
    </source>
</evidence>
<comment type="function">
    <text evidence="15">Digests double-stranded RNA. Involved in the processing of primary rRNA transcript to yield the immediate precursors to the large and small rRNAs (23S and 16S). Processes some mRNAs, and tRNAs when they are encoded in the rRNA operon. Processes pre-crRNA and tracrRNA of type II CRISPR loci if present in the organism.</text>
</comment>
<dbReference type="EC" id="3.1.26.3" evidence="15"/>
<dbReference type="Gene3D" id="1.10.1520.10">
    <property type="entry name" value="Ribonuclease III domain"/>
    <property type="match status" value="1"/>
</dbReference>
<dbReference type="GO" id="GO:0046872">
    <property type="term" value="F:metal ion binding"/>
    <property type="evidence" value="ECO:0007669"/>
    <property type="project" value="UniProtKB-KW"/>
</dbReference>
<dbReference type="CDD" id="cd10845">
    <property type="entry name" value="DSRM_RNAse_III_family"/>
    <property type="match status" value="1"/>
</dbReference>
<comment type="subunit">
    <text evidence="4 15">Homodimer.</text>
</comment>
<dbReference type="GO" id="GO:0008033">
    <property type="term" value="P:tRNA processing"/>
    <property type="evidence" value="ECO:0007669"/>
    <property type="project" value="UniProtKB-KW"/>
</dbReference>
<keyword evidence="5 15" id="KW-0963">Cytoplasm</keyword>
<evidence type="ECO:0000256" key="12">
    <source>
        <dbReference type="ARBA" id="ARBA00022801"/>
    </source>
</evidence>
<keyword evidence="13 15" id="KW-0460">Magnesium</keyword>
<reference evidence="19 20" key="1">
    <citation type="submission" date="2015-07" db="EMBL/GenBank/DDBJ databases">
        <title>Isolation and Genomic Characterization of a Novel Halophilic Metal-Reducing Deltaproteobacterium from the Deep Subsurface.</title>
        <authorList>
            <person name="Badalamenti J.P."/>
            <person name="Summers Z.M."/>
            <person name="Gralnick J.A."/>
            <person name="Bond D.R."/>
        </authorList>
    </citation>
    <scope>NUCLEOTIDE SEQUENCE [LARGE SCALE GENOMIC DNA]</scope>
    <source>
        <strain evidence="19 20">WTL</strain>
    </source>
</reference>
<dbReference type="AlphaFoldDB" id="A0A0M3QFR9"/>
<comment type="catalytic activity">
    <reaction evidence="1 15">
        <text>Endonucleolytic cleavage to 5'-phosphomonoester.</text>
        <dbReference type="EC" id="3.1.26.3"/>
    </reaction>
</comment>
<dbReference type="GO" id="GO:0019843">
    <property type="term" value="F:rRNA binding"/>
    <property type="evidence" value="ECO:0007669"/>
    <property type="project" value="UniProtKB-KW"/>
</dbReference>
<dbReference type="InterPro" id="IPR011907">
    <property type="entry name" value="RNase_III"/>
</dbReference>
<dbReference type="PROSITE" id="PS50137">
    <property type="entry name" value="DS_RBD"/>
    <property type="match status" value="1"/>
</dbReference>
<keyword evidence="6 15" id="KW-0698">rRNA processing</keyword>
<accession>A0A0M3QFR9</accession>
<dbReference type="PATRIC" id="fig|1603606.3.peg.2098"/>
<evidence type="ECO:0000256" key="7">
    <source>
        <dbReference type="ARBA" id="ARBA00022664"/>
    </source>
</evidence>
<dbReference type="FunFam" id="3.30.160.20:FF:000003">
    <property type="entry name" value="Ribonuclease 3"/>
    <property type="match status" value="1"/>
</dbReference>
<dbReference type="SMART" id="SM00535">
    <property type="entry name" value="RIBOc"/>
    <property type="match status" value="1"/>
</dbReference>
<dbReference type="EMBL" id="CP010802">
    <property type="protein sequence ID" value="ALC16709.1"/>
    <property type="molecule type" value="Genomic_DNA"/>
</dbReference>
<evidence type="ECO:0000259" key="18">
    <source>
        <dbReference type="PROSITE" id="PS50142"/>
    </source>
</evidence>
<dbReference type="SUPFAM" id="SSF69065">
    <property type="entry name" value="RNase III domain-like"/>
    <property type="match status" value="1"/>
</dbReference>
<dbReference type="PANTHER" id="PTHR11207:SF0">
    <property type="entry name" value="RIBONUCLEASE 3"/>
    <property type="match status" value="1"/>
</dbReference>
<organism evidence="19 20">
    <name type="scientific">Desulfuromonas soudanensis</name>
    <dbReference type="NCBI Taxonomy" id="1603606"/>
    <lineage>
        <taxon>Bacteria</taxon>
        <taxon>Pseudomonadati</taxon>
        <taxon>Thermodesulfobacteriota</taxon>
        <taxon>Desulfuromonadia</taxon>
        <taxon>Desulfuromonadales</taxon>
        <taxon>Desulfuromonadaceae</taxon>
        <taxon>Desulfuromonas</taxon>
    </lineage>
</organism>
<evidence type="ECO:0000259" key="17">
    <source>
        <dbReference type="PROSITE" id="PS50137"/>
    </source>
</evidence>
<evidence type="ECO:0000256" key="11">
    <source>
        <dbReference type="ARBA" id="ARBA00022759"/>
    </source>
</evidence>
<keyword evidence="11 15" id="KW-0255">Endonuclease</keyword>
<dbReference type="InterPro" id="IPR036389">
    <property type="entry name" value="RNase_III_sf"/>
</dbReference>
<comment type="similarity">
    <text evidence="3">Belongs to the ribonuclease III family.</text>
</comment>
<comment type="subcellular location">
    <subcellularLocation>
        <location evidence="2 15">Cytoplasm</location>
    </subcellularLocation>
</comment>
<feature type="active site" evidence="15">
    <location>
        <position position="140"/>
    </location>
</feature>
<evidence type="ECO:0000256" key="5">
    <source>
        <dbReference type="ARBA" id="ARBA00022490"/>
    </source>
</evidence>
<keyword evidence="10 15" id="KW-0479">Metal-binding</keyword>
<evidence type="ECO:0000256" key="2">
    <source>
        <dbReference type="ARBA" id="ARBA00004496"/>
    </source>
</evidence>
<dbReference type="GO" id="GO:0005737">
    <property type="term" value="C:cytoplasm"/>
    <property type="evidence" value="ECO:0007669"/>
    <property type="project" value="UniProtKB-SubCell"/>
</dbReference>
<feature type="domain" description="DRBM" evidence="17">
    <location>
        <begin position="178"/>
        <end position="247"/>
    </location>
</feature>
<evidence type="ECO:0000256" key="10">
    <source>
        <dbReference type="ARBA" id="ARBA00022723"/>
    </source>
</evidence>
<keyword evidence="9 15" id="KW-0540">Nuclease</keyword>
<keyword evidence="14 15" id="KW-0694">RNA-binding</keyword>
<feature type="compositionally biased region" description="Low complexity" evidence="16">
    <location>
        <begin position="238"/>
        <end position="247"/>
    </location>
</feature>
<dbReference type="FunFam" id="1.10.1520.10:FF:000001">
    <property type="entry name" value="Ribonuclease 3"/>
    <property type="match status" value="1"/>
</dbReference>
<dbReference type="PANTHER" id="PTHR11207">
    <property type="entry name" value="RIBONUCLEASE III"/>
    <property type="match status" value="1"/>
</dbReference>
<dbReference type="CDD" id="cd00593">
    <property type="entry name" value="RIBOc"/>
    <property type="match status" value="1"/>
</dbReference>
<evidence type="ECO:0000313" key="20">
    <source>
        <dbReference type="Proteomes" id="UP000057158"/>
    </source>
</evidence>
<dbReference type="GO" id="GO:0004525">
    <property type="term" value="F:ribonuclease III activity"/>
    <property type="evidence" value="ECO:0007669"/>
    <property type="project" value="UniProtKB-UniRule"/>
</dbReference>
<dbReference type="InterPro" id="IPR014720">
    <property type="entry name" value="dsRBD_dom"/>
</dbReference>
<evidence type="ECO:0000256" key="13">
    <source>
        <dbReference type="ARBA" id="ARBA00022842"/>
    </source>
</evidence>
<dbReference type="Pfam" id="PF14622">
    <property type="entry name" value="Ribonucleas_3_3"/>
    <property type="match status" value="1"/>
</dbReference>